<organism evidence="1 2">
    <name type="scientific">marine gamma proteobacterium HTCC2143</name>
    <dbReference type="NCBI Taxonomy" id="247633"/>
    <lineage>
        <taxon>Bacteria</taxon>
        <taxon>Pseudomonadati</taxon>
        <taxon>Pseudomonadota</taxon>
        <taxon>Gammaproteobacteria</taxon>
        <taxon>Cellvibrionales</taxon>
        <taxon>Spongiibacteraceae</taxon>
        <taxon>BD1-7 clade</taxon>
    </lineage>
</organism>
<dbReference type="InterPro" id="IPR015003">
    <property type="entry name" value="DUF1853"/>
</dbReference>
<dbReference type="STRING" id="247633.GP2143_04690"/>
<proteinExistence type="predicted"/>
<dbReference type="Pfam" id="PF08907">
    <property type="entry name" value="DUF1853"/>
    <property type="match status" value="1"/>
</dbReference>
<protein>
    <recommendedName>
        <fullName evidence="3">DUF1853 family protein</fullName>
    </recommendedName>
</protein>
<dbReference type="eggNOG" id="COG3782">
    <property type="taxonomic scope" value="Bacteria"/>
</dbReference>
<dbReference type="OrthoDB" id="378654at2"/>
<comment type="caution">
    <text evidence="1">The sequence shown here is derived from an EMBL/GenBank/DDBJ whole genome shotgun (WGS) entry which is preliminary data.</text>
</comment>
<dbReference type="AlphaFoldDB" id="A0YAY8"/>
<accession>A0YAY8</accession>
<evidence type="ECO:0008006" key="3">
    <source>
        <dbReference type="Google" id="ProtNLM"/>
    </source>
</evidence>
<evidence type="ECO:0000313" key="1">
    <source>
        <dbReference type="EMBL" id="EAW31718.1"/>
    </source>
</evidence>
<dbReference type="EMBL" id="AAVT01000002">
    <property type="protein sequence ID" value="EAW31718.1"/>
    <property type="molecule type" value="Genomic_DNA"/>
</dbReference>
<reference evidence="1 2" key="1">
    <citation type="journal article" date="2010" name="J. Bacteriol.">
        <title>Genome sequence of the oligotrophic marine Gammaproteobacterium HTCC2143, isolated from the Oregon Coast.</title>
        <authorList>
            <person name="Oh H.M."/>
            <person name="Kang I."/>
            <person name="Ferriera S."/>
            <person name="Giovannoni S.J."/>
            <person name="Cho J.C."/>
        </authorList>
    </citation>
    <scope>NUCLEOTIDE SEQUENCE [LARGE SCALE GENOMIC DNA]</scope>
    <source>
        <strain evidence="1 2">HTCC2143</strain>
    </source>
</reference>
<sequence>MQTLPPLKHQIVRDLAWSCFGPNIVDNFPADVRGKDSCIHSCPITLTTQRRHWLLQLDEEPKPLVQHLQHLNTNRLGLYFEALWQFFLQQDDKLELVAHNLRVYRGKITLGEFDILYRDLESDEFFHLELAIKYYLNASTTVLAANRHFSTEYRVWVGPNTIDRLDKKLGHLLNHQIELSALAESVPLLEKYGIETLNKVIALKGMLFYSYSDATAPHIQTASSEEHLSTDHLHGQWIHLDDFLCLNTPHSYWCHLQKPNWISPAIFSSSEGLMTSDSIRRHLKDYFTDTDRPAMVCGMQEGTHDYREVERFFVTSNNWPTE</sequence>
<gene>
    <name evidence="1" type="ORF">GP2143_04690</name>
</gene>
<evidence type="ECO:0000313" key="2">
    <source>
        <dbReference type="Proteomes" id="UP000004931"/>
    </source>
</evidence>
<name>A0YAY8_9GAMM</name>
<dbReference type="Proteomes" id="UP000004931">
    <property type="component" value="Unassembled WGS sequence"/>
</dbReference>
<keyword evidence="2" id="KW-1185">Reference proteome</keyword>